<organism evidence="9 10">
    <name type="scientific">Diploptera punctata</name>
    <name type="common">Pacific beetle cockroach</name>
    <dbReference type="NCBI Taxonomy" id="6984"/>
    <lineage>
        <taxon>Eukaryota</taxon>
        <taxon>Metazoa</taxon>
        <taxon>Ecdysozoa</taxon>
        <taxon>Arthropoda</taxon>
        <taxon>Hexapoda</taxon>
        <taxon>Insecta</taxon>
        <taxon>Pterygota</taxon>
        <taxon>Neoptera</taxon>
        <taxon>Polyneoptera</taxon>
        <taxon>Dictyoptera</taxon>
        <taxon>Blattodea</taxon>
        <taxon>Blaberoidea</taxon>
        <taxon>Blaberidae</taxon>
        <taxon>Diplopterinae</taxon>
        <taxon>Diploptera</taxon>
    </lineage>
</organism>
<gene>
    <name evidence="9" type="ORF">L9F63_007860</name>
</gene>
<feature type="non-terminal residue" evidence="9">
    <location>
        <position position="709"/>
    </location>
</feature>
<evidence type="ECO:0000256" key="5">
    <source>
        <dbReference type="ARBA" id="ARBA00022801"/>
    </source>
</evidence>
<feature type="coiled-coil region" evidence="8">
    <location>
        <begin position="148"/>
        <end position="175"/>
    </location>
</feature>
<feature type="non-terminal residue" evidence="9">
    <location>
        <position position="1"/>
    </location>
</feature>
<evidence type="ECO:0000313" key="9">
    <source>
        <dbReference type="EMBL" id="KAJ9574970.1"/>
    </source>
</evidence>
<protein>
    <recommendedName>
        <fullName evidence="4 7">Trehalase</fullName>
        <ecNumber evidence="3 7">3.2.1.28</ecNumber>
    </recommendedName>
    <alternativeName>
        <fullName evidence="7">Alpha-trehalose glucohydrolase</fullName>
    </alternativeName>
</protein>
<dbReference type="PANTHER" id="PTHR23403:SF1">
    <property type="entry name" value="TREHALASE"/>
    <property type="match status" value="1"/>
</dbReference>
<comment type="caution">
    <text evidence="9">The sequence shown here is derived from an EMBL/GenBank/DDBJ whole genome shotgun (WGS) entry which is preliminary data.</text>
</comment>
<dbReference type="GO" id="GO:0004555">
    <property type="term" value="F:alpha,alpha-trehalase activity"/>
    <property type="evidence" value="ECO:0007669"/>
    <property type="project" value="UniProtKB-EC"/>
</dbReference>
<evidence type="ECO:0000256" key="1">
    <source>
        <dbReference type="ARBA" id="ARBA00001576"/>
    </source>
</evidence>
<evidence type="ECO:0000256" key="2">
    <source>
        <dbReference type="ARBA" id="ARBA00005615"/>
    </source>
</evidence>
<evidence type="ECO:0000256" key="4">
    <source>
        <dbReference type="ARBA" id="ARBA00019905"/>
    </source>
</evidence>
<dbReference type="GO" id="GO:0005993">
    <property type="term" value="P:trehalose catabolic process"/>
    <property type="evidence" value="ECO:0007669"/>
    <property type="project" value="TreeGrafter"/>
</dbReference>
<dbReference type="PROSITE" id="PS00928">
    <property type="entry name" value="TREHALASE_2"/>
    <property type="match status" value="1"/>
</dbReference>
<dbReference type="InterPro" id="IPR012341">
    <property type="entry name" value="6hp_glycosidase-like_sf"/>
</dbReference>
<evidence type="ECO:0000313" key="10">
    <source>
        <dbReference type="Proteomes" id="UP001233999"/>
    </source>
</evidence>
<keyword evidence="8" id="KW-0175">Coiled coil</keyword>
<evidence type="ECO:0000256" key="6">
    <source>
        <dbReference type="ARBA" id="ARBA00023295"/>
    </source>
</evidence>
<keyword evidence="5 7" id="KW-0378">Hydrolase</keyword>
<evidence type="ECO:0000256" key="7">
    <source>
        <dbReference type="RuleBase" id="RU361180"/>
    </source>
</evidence>
<comment type="similarity">
    <text evidence="2 7">Belongs to the glycosyl hydrolase 37 family.</text>
</comment>
<dbReference type="AlphaFoldDB" id="A0AAD7Z6A3"/>
<dbReference type="PROSITE" id="PS00927">
    <property type="entry name" value="TREHALASE_1"/>
    <property type="match status" value="1"/>
</dbReference>
<comment type="catalytic activity">
    <reaction evidence="1 7">
        <text>alpha,alpha-trehalose + H2O = alpha-D-glucose + beta-D-glucose</text>
        <dbReference type="Rhea" id="RHEA:32675"/>
        <dbReference type="ChEBI" id="CHEBI:15377"/>
        <dbReference type="ChEBI" id="CHEBI:15903"/>
        <dbReference type="ChEBI" id="CHEBI:16551"/>
        <dbReference type="ChEBI" id="CHEBI:17925"/>
        <dbReference type="EC" id="3.2.1.28"/>
    </reaction>
</comment>
<dbReference type="PANTHER" id="PTHR23403">
    <property type="entry name" value="TREHALASE"/>
    <property type="match status" value="1"/>
</dbReference>
<dbReference type="InterPro" id="IPR001661">
    <property type="entry name" value="Glyco_hydro_37"/>
</dbReference>
<dbReference type="EC" id="3.2.1.28" evidence="3 7"/>
<dbReference type="InterPro" id="IPR018232">
    <property type="entry name" value="Glyco_hydro_37_CS"/>
</dbReference>
<accession>A0AAD7Z6A3</accession>
<dbReference type="PRINTS" id="PR00744">
    <property type="entry name" value="GLHYDRLASE37"/>
</dbReference>
<dbReference type="InterPro" id="IPR008928">
    <property type="entry name" value="6-hairpin_glycosidase_sf"/>
</dbReference>
<keyword evidence="6 7" id="KW-0326">Glycosidase</keyword>
<dbReference type="Proteomes" id="UP001233999">
    <property type="component" value="Unassembled WGS sequence"/>
</dbReference>
<evidence type="ECO:0000256" key="3">
    <source>
        <dbReference type="ARBA" id="ARBA00012757"/>
    </source>
</evidence>
<keyword evidence="10" id="KW-1185">Reference proteome</keyword>
<dbReference type="SUPFAM" id="SSF48208">
    <property type="entry name" value="Six-hairpin glycosidases"/>
    <property type="match status" value="2"/>
</dbReference>
<proteinExistence type="inferred from homology"/>
<dbReference type="EMBL" id="JASPKZ010010249">
    <property type="protein sequence ID" value="KAJ9574970.1"/>
    <property type="molecule type" value="Genomic_DNA"/>
</dbReference>
<evidence type="ECO:0000256" key="8">
    <source>
        <dbReference type="SAM" id="Coils"/>
    </source>
</evidence>
<reference evidence="9" key="2">
    <citation type="submission" date="2023-05" db="EMBL/GenBank/DDBJ databases">
        <authorList>
            <person name="Fouks B."/>
        </authorList>
    </citation>
    <scope>NUCLEOTIDE SEQUENCE</scope>
    <source>
        <strain evidence="9">Stay&amp;Tobe</strain>
        <tissue evidence="9">Testes</tissue>
    </source>
</reference>
<dbReference type="Pfam" id="PF01204">
    <property type="entry name" value="Trehalase"/>
    <property type="match status" value="2"/>
</dbReference>
<dbReference type="Gene3D" id="1.50.10.10">
    <property type="match status" value="2"/>
</dbReference>
<name>A0AAD7Z6A3_DIPPU</name>
<sequence>IKKFVQDAFSETSELEPYTPSDWTSKPSVLSQIKDPQYREWAEELNNIWKNLTRKMDEDVRDHPDQHSLIYVPNPFVIPGGRFKEFYYWDTYWIVQGLLLCDMTETARGILENFLSMVNKYGHIPNGGRVYYINRSQPPMLIPMVYNYLTITKDIAFLKDNIDLLEKEFEFWMKNRTVTVKKNGNDYTMVRYYARSKGPRPESYSFPSEKEQTEFYIDVKSAAESGWDFSSRWFIYEATNGGNLSHINTRNIIPVDLNAFIYQNAVFLQNFNSLLGNSQKAKEYGAKAEEIKAAVTAVLWNDTLGTWLDYDILNNKQRDYFYPSNLAPLWTYCYNIVNQTEVSYYAQKSVEYISLESIRSYLGGIPTSLEMSNEQWDFPNAWPPLQIIAIQGLAKTSDPDAQSLAYELANNWVKANYKGYTNAKEMFEKYDAQHPGRYGGGGEYVVQSGFGWTNGVIFELLNTYGSIMPYSANFSHNTRREDYEIAENLKSEEERTEFYIDIKSAAESGWDFSSRWFISNGTNIGNLSNTHTRHIIPVDLNALIYWNADLLSNFNKILGNFNKARFYQLKAEEFKAAVTAVLWNEKRGTWLDYDILNNKPRDYFYPSNLTPLWTKCYDLKHRFEFFERSVEYINDESVLRYLGGIPTSLDLTLEQWDLTNAWPPLQIITIQGLAYTNDRNAKSLAYKLADRWVKANYKGYLKQEAMFEK</sequence>
<reference evidence="9" key="1">
    <citation type="journal article" date="2023" name="IScience">
        <title>Live-bearing cockroach genome reveals convergent evolutionary mechanisms linked to viviparity in insects and beyond.</title>
        <authorList>
            <person name="Fouks B."/>
            <person name="Harrison M.C."/>
            <person name="Mikhailova A.A."/>
            <person name="Marchal E."/>
            <person name="English S."/>
            <person name="Carruthers M."/>
            <person name="Jennings E.C."/>
            <person name="Chiamaka E.L."/>
            <person name="Frigard R.A."/>
            <person name="Pippel M."/>
            <person name="Attardo G.M."/>
            <person name="Benoit J.B."/>
            <person name="Bornberg-Bauer E."/>
            <person name="Tobe S.S."/>
        </authorList>
    </citation>
    <scope>NUCLEOTIDE SEQUENCE</scope>
    <source>
        <strain evidence="9">Stay&amp;Tobe</strain>
    </source>
</reference>